<feature type="domain" description="PhnB-like" evidence="1">
    <location>
        <begin position="4"/>
        <end position="136"/>
    </location>
</feature>
<dbReference type="PANTHER" id="PTHR33990:SF1">
    <property type="entry name" value="PROTEIN YJDN"/>
    <property type="match status" value="1"/>
</dbReference>
<dbReference type="Gene3D" id="3.10.180.10">
    <property type="entry name" value="2,3-Dihydroxybiphenyl 1,2-Dioxygenase, domain 1"/>
    <property type="match status" value="1"/>
</dbReference>
<dbReference type="SUPFAM" id="SSF54593">
    <property type="entry name" value="Glyoxalase/Bleomycin resistance protein/Dihydroxybiphenyl dioxygenase"/>
    <property type="match status" value="1"/>
</dbReference>
<dbReference type="InterPro" id="IPR029068">
    <property type="entry name" value="Glyas_Bleomycin-R_OHBP_Dase"/>
</dbReference>
<sequence>MEIKLTPYLLLNGNAKEAVTFYADTFGAEVESMELLKDWPHEFENGIPEGYEENVMHAHINIGTSQLMLADALPGQDFTAGSTITIMIDLQEVEDAKRLFEKLSVGGEIDTPLSATSYSPAYAQLTDQFGITWQIVTAFKDDEQA</sequence>
<dbReference type="Proteomes" id="UP000682111">
    <property type="component" value="Unassembled WGS sequence"/>
</dbReference>
<dbReference type="EMBL" id="BORC01000003">
    <property type="protein sequence ID" value="GIN62184.1"/>
    <property type="molecule type" value="Genomic_DNA"/>
</dbReference>
<dbReference type="InterPro" id="IPR028973">
    <property type="entry name" value="PhnB-like"/>
</dbReference>
<name>A0A919WI47_9BACI</name>
<dbReference type="Pfam" id="PF06983">
    <property type="entry name" value="3-dmu-9_3-mt"/>
    <property type="match status" value="1"/>
</dbReference>
<proteinExistence type="predicted"/>
<evidence type="ECO:0000259" key="1">
    <source>
        <dbReference type="Pfam" id="PF06983"/>
    </source>
</evidence>
<gene>
    <name evidence="2" type="ORF">J27TS8_21770</name>
</gene>
<dbReference type="CDD" id="cd06588">
    <property type="entry name" value="PhnB_like"/>
    <property type="match status" value="1"/>
</dbReference>
<dbReference type="PANTHER" id="PTHR33990">
    <property type="entry name" value="PROTEIN YJDN-RELATED"/>
    <property type="match status" value="1"/>
</dbReference>
<comment type="caution">
    <text evidence="2">The sequence shown here is derived from an EMBL/GenBank/DDBJ whole genome shotgun (WGS) entry which is preliminary data.</text>
</comment>
<accession>A0A919WI47</accession>
<keyword evidence="3" id="KW-1185">Reference proteome</keyword>
<dbReference type="RefSeq" id="WP_095310619.1">
    <property type="nucleotide sequence ID" value="NZ_BORC01000003.1"/>
</dbReference>
<evidence type="ECO:0000313" key="2">
    <source>
        <dbReference type="EMBL" id="GIN62184.1"/>
    </source>
</evidence>
<evidence type="ECO:0000313" key="3">
    <source>
        <dbReference type="Proteomes" id="UP000682111"/>
    </source>
</evidence>
<protein>
    <submittedName>
        <fullName evidence="2">VOC family protein</fullName>
    </submittedName>
</protein>
<reference evidence="2" key="1">
    <citation type="submission" date="2021-03" db="EMBL/GenBank/DDBJ databases">
        <title>Antimicrobial resistance genes in bacteria isolated from Japanese honey, and their potential for conferring macrolide and lincosamide resistance in the American foulbrood pathogen Paenibacillus larvae.</title>
        <authorList>
            <person name="Okamoto M."/>
            <person name="Kumagai M."/>
            <person name="Kanamori H."/>
            <person name="Takamatsu D."/>
        </authorList>
    </citation>
    <scope>NUCLEOTIDE SEQUENCE</scope>
    <source>
        <strain evidence="2">J27TS8</strain>
    </source>
</reference>
<dbReference type="OrthoDB" id="9795306at2"/>
<organism evidence="2 3">
    <name type="scientific">Robertmurraya siralis</name>
    <dbReference type="NCBI Taxonomy" id="77777"/>
    <lineage>
        <taxon>Bacteria</taxon>
        <taxon>Bacillati</taxon>
        <taxon>Bacillota</taxon>
        <taxon>Bacilli</taxon>
        <taxon>Bacillales</taxon>
        <taxon>Bacillaceae</taxon>
        <taxon>Robertmurraya</taxon>
    </lineage>
</organism>
<dbReference type="AlphaFoldDB" id="A0A919WI47"/>